<evidence type="ECO:0000313" key="5">
    <source>
        <dbReference type="Proteomes" id="UP000199111"/>
    </source>
</evidence>
<dbReference type="SUPFAM" id="SSF55144">
    <property type="entry name" value="LigT-like"/>
    <property type="match status" value="1"/>
</dbReference>
<dbReference type="HAMAP" id="MF_01940">
    <property type="entry name" value="RNA_CPDase"/>
    <property type="match status" value="1"/>
</dbReference>
<dbReference type="InterPro" id="IPR004175">
    <property type="entry name" value="RNA_CPDase"/>
</dbReference>
<dbReference type="NCBIfam" id="TIGR02258">
    <property type="entry name" value="2_5_ligase"/>
    <property type="match status" value="1"/>
</dbReference>
<dbReference type="InterPro" id="IPR014051">
    <property type="entry name" value="Phosphoesterase_HXTX"/>
</dbReference>
<dbReference type="Pfam" id="PF02834">
    <property type="entry name" value="LigT_PEase"/>
    <property type="match status" value="1"/>
</dbReference>
<feature type="domain" description="Phosphoesterase HXTX" evidence="3">
    <location>
        <begin position="7"/>
        <end position="91"/>
    </location>
</feature>
<feature type="active site" description="Proton donor" evidence="2">
    <location>
        <position position="40"/>
    </location>
</feature>
<dbReference type="AlphaFoldDB" id="A0A1I4DMH4"/>
<name>A0A1I4DMH4_9ACTN</name>
<keyword evidence="1 2" id="KW-0378">Hydrolase</keyword>
<keyword evidence="5" id="KW-1185">Reference proteome</keyword>
<dbReference type="GO" id="GO:0016874">
    <property type="term" value="F:ligase activity"/>
    <property type="evidence" value="ECO:0007669"/>
    <property type="project" value="UniProtKB-KW"/>
</dbReference>
<feature type="short sequence motif" description="HXTX 1" evidence="2">
    <location>
        <begin position="40"/>
        <end position="43"/>
    </location>
</feature>
<sequence>MRLFVGLPLPRRVRDELGRALEPHRAAWPGLRWPDPETWHVTLSFLGEVPEAVLPDLETRLARAASRYAPMTLSLLGAGAFPSAHRARVFWTGVHGCRPRLVRLADSLGAGALRAGAVHADRRRLRPHLTLARSRADADLRRLVEDFGSFAGTGWEAGAVHLVRSHLGAAVRYETVAEYPLVAPAPGGRS</sequence>
<dbReference type="EMBL" id="FOQY01000042">
    <property type="protein sequence ID" value="SFK94475.1"/>
    <property type="molecule type" value="Genomic_DNA"/>
</dbReference>
<evidence type="ECO:0000259" key="3">
    <source>
        <dbReference type="Pfam" id="PF02834"/>
    </source>
</evidence>
<keyword evidence="4" id="KW-0436">Ligase</keyword>
<feature type="active site" description="Proton acceptor" evidence="2">
    <location>
        <position position="128"/>
    </location>
</feature>
<dbReference type="GeneID" id="96303018"/>
<dbReference type="PANTHER" id="PTHR35561">
    <property type="entry name" value="RNA 2',3'-CYCLIC PHOSPHODIESTERASE"/>
    <property type="match status" value="1"/>
</dbReference>
<dbReference type="RefSeq" id="WP_093891551.1">
    <property type="nucleotide sequence ID" value="NZ_FOQY01000042.1"/>
</dbReference>
<organism evidence="4 5">
    <name type="scientific">Streptosporangium canum</name>
    <dbReference type="NCBI Taxonomy" id="324952"/>
    <lineage>
        <taxon>Bacteria</taxon>
        <taxon>Bacillati</taxon>
        <taxon>Actinomycetota</taxon>
        <taxon>Actinomycetes</taxon>
        <taxon>Streptosporangiales</taxon>
        <taxon>Streptosporangiaceae</taxon>
        <taxon>Streptosporangium</taxon>
    </lineage>
</organism>
<dbReference type="Gene3D" id="3.90.1140.10">
    <property type="entry name" value="Cyclic phosphodiesterase"/>
    <property type="match status" value="1"/>
</dbReference>
<protein>
    <recommendedName>
        <fullName evidence="2">RNA 2',3'-cyclic phosphodiesterase</fullName>
        <shortName evidence="2">RNA 2',3'-CPDase</shortName>
        <ecNumber evidence="2">3.1.4.58</ecNumber>
    </recommendedName>
</protein>
<comment type="catalytic activity">
    <reaction evidence="2">
        <text>a 3'-end 2',3'-cyclophospho-ribonucleotide-RNA + H2O = a 3'-end 2'-phospho-ribonucleotide-RNA + H(+)</text>
        <dbReference type="Rhea" id="RHEA:11828"/>
        <dbReference type="Rhea" id="RHEA-COMP:10464"/>
        <dbReference type="Rhea" id="RHEA-COMP:17353"/>
        <dbReference type="ChEBI" id="CHEBI:15377"/>
        <dbReference type="ChEBI" id="CHEBI:15378"/>
        <dbReference type="ChEBI" id="CHEBI:83064"/>
        <dbReference type="ChEBI" id="CHEBI:173113"/>
        <dbReference type="EC" id="3.1.4.58"/>
    </reaction>
</comment>
<accession>A0A1I4DMH4</accession>
<dbReference type="PANTHER" id="PTHR35561:SF1">
    <property type="entry name" value="RNA 2',3'-CYCLIC PHOSPHODIESTERASE"/>
    <property type="match status" value="1"/>
</dbReference>
<feature type="short sequence motif" description="HXTX 2" evidence="2">
    <location>
        <begin position="128"/>
        <end position="131"/>
    </location>
</feature>
<proteinExistence type="inferred from homology"/>
<reference evidence="5" key="1">
    <citation type="submission" date="2016-10" db="EMBL/GenBank/DDBJ databases">
        <authorList>
            <person name="Varghese N."/>
            <person name="Submissions S."/>
        </authorList>
    </citation>
    <scope>NUCLEOTIDE SEQUENCE [LARGE SCALE GENOMIC DNA]</scope>
    <source>
        <strain evidence="5">CGMCC 4.2126</strain>
    </source>
</reference>
<comment type="function">
    <text evidence="2">Hydrolyzes RNA 2',3'-cyclic phosphodiester to an RNA 2'-phosphomonoester.</text>
</comment>
<evidence type="ECO:0000313" key="4">
    <source>
        <dbReference type="EMBL" id="SFK94475.1"/>
    </source>
</evidence>
<dbReference type="EC" id="3.1.4.58" evidence="2"/>
<dbReference type="Proteomes" id="UP000199111">
    <property type="component" value="Unassembled WGS sequence"/>
</dbReference>
<gene>
    <name evidence="4" type="ORF">SAMN05216275_14236</name>
</gene>
<dbReference type="GO" id="GO:0008664">
    <property type="term" value="F:RNA 2',3'-cyclic 3'-phosphodiesterase activity"/>
    <property type="evidence" value="ECO:0007669"/>
    <property type="project" value="UniProtKB-EC"/>
</dbReference>
<dbReference type="GO" id="GO:0004113">
    <property type="term" value="F:2',3'-cyclic-nucleotide 3'-phosphodiesterase activity"/>
    <property type="evidence" value="ECO:0007669"/>
    <property type="project" value="InterPro"/>
</dbReference>
<dbReference type="InterPro" id="IPR009097">
    <property type="entry name" value="Cyclic_Pdiesterase"/>
</dbReference>
<evidence type="ECO:0000256" key="2">
    <source>
        <dbReference type="HAMAP-Rule" id="MF_01940"/>
    </source>
</evidence>
<evidence type="ECO:0000256" key="1">
    <source>
        <dbReference type="ARBA" id="ARBA00022801"/>
    </source>
</evidence>
<comment type="similarity">
    <text evidence="2">Belongs to the 2H phosphoesterase superfamily. ThpR family.</text>
</comment>